<sequence length="202" mass="22334">MRGKICTVLVLLILTAVLPMAASRCSAKNRASQAVSTADTPENSKSSDEILCALTAGLYKNSYSAETVKATAILMNTDYRAKPDSFEANDFLYEENASGNMKDVYSEIRKAAESVKNKTLRKKSEVLFIPFSETSNGTTYKNVNYKYLHSVASPWDCYAENYDENAECVGVSLSGIDYLCKNGCSAEEALLWYLPDFEIQTD</sequence>
<feature type="signal peptide" evidence="1">
    <location>
        <begin position="1"/>
        <end position="21"/>
    </location>
</feature>
<feature type="chain" id="PRO_5038894469" evidence="1">
    <location>
        <begin position="22"/>
        <end position="202"/>
    </location>
</feature>
<accession>A0A2N0UUG8</accession>
<comment type="caution">
    <text evidence="2">The sequence shown here is derived from an EMBL/GenBank/DDBJ whole genome shotgun (WGS) entry which is preliminary data.</text>
</comment>
<gene>
    <name evidence="2" type="ORF">RBATCC27255_01025</name>
</gene>
<evidence type="ECO:0000313" key="2">
    <source>
        <dbReference type="EMBL" id="PKD30578.1"/>
    </source>
</evidence>
<reference evidence="2" key="1">
    <citation type="journal article" date="2018" name="Environ. Microbiol.">
        <title>Sporulation capability and amylosome conservation among diverse human colonic and rumen isolates of the keystone starch-degrader Ruminococcus bromii.</title>
        <authorList>
            <person name="Mukhopadhya I."/>
            <person name="Morais S."/>
            <person name="Laverde-Gomez J."/>
            <person name="Sheridan P.O."/>
            <person name="Walker A.W."/>
            <person name="Kelly W."/>
            <person name="Klieve A.V."/>
            <person name="Ouwerkerk D."/>
            <person name="Duncan S.H."/>
            <person name="Louis P."/>
            <person name="Koropatkin N."/>
            <person name="Cockburn D."/>
            <person name="Kibler R."/>
            <person name="Cooper P.J."/>
            <person name="Sandoval C."/>
            <person name="Crost E."/>
            <person name="Juge N."/>
            <person name="Bayer E.A."/>
            <person name="Flint H.J."/>
        </authorList>
    </citation>
    <scope>NUCLEOTIDE SEQUENCE [LARGE SCALE GENOMIC DNA]</scope>
    <source>
        <strain evidence="2">ATCC 27255</strain>
    </source>
</reference>
<name>A0A2N0UUG8_9FIRM</name>
<protein>
    <submittedName>
        <fullName evidence="2">Uncharacterized protein</fullName>
    </submittedName>
</protein>
<organism evidence="2 3">
    <name type="scientific">Ruminococcus bromii</name>
    <dbReference type="NCBI Taxonomy" id="40518"/>
    <lineage>
        <taxon>Bacteria</taxon>
        <taxon>Bacillati</taxon>
        <taxon>Bacillota</taxon>
        <taxon>Clostridia</taxon>
        <taxon>Eubacteriales</taxon>
        <taxon>Oscillospiraceae</taxon>
        <taxon>Ruminococcus</taxon>
    </lineage>
</organism>
<proteinExistence type="predicted"/>
<keyword evidence="1" id="KW-0732">Signal</keyword>
<dbReference type="Proteomes" id="UP000233425">
    <property type="component" value="Unassembled WGS sequence"/>
</dbReference>
<evidence type="ECO:0000313" key="3">
    <source>
        <dbReference type="Proteomes" id="UP000233425"/>
    </source>
</evidence>
<dbReference type="EMBL" id="NNSR01000046">
    <property type="protein sequence ID" value="PKD30578.1"/>
    <property type="molecule type" value="Genomic_DNA"/>
</dbReference>
<dbReference type="RefSeq" id="WP_101029041.1">
    <property type="nucleotide sequence ID" value="NZ_CABMMZ010000046.1"/>
</dbReference>
<keyword evidence="3" id="KW-1185">Reference proteome</keyword>
<evidence type="ECO:0000256" key="1">
    <source>
        <dbReference type="SAM" id="SignalP"/>
    </source>
</evidence>
<dbReference type="AlphaFoldDB" id="A0A2N0UUG8"/>